<name>A0A9N9AUZ0_9GLOM</name>
<feature type="compositionally biased region" description="Basic and acidic residues" evidence="1">
    <location>
        <begin position="116"/>
        <end position="140"/>
    </location>
</feature>
<evidence type="ECO:0000256" key="1">
    <source>
        <dbReference type="SAM" id="MobiDB-lite"/>
    </source>
</evidence>
<feature type="region of interest" description="Disordered" evidence="1">
    <location>
        <begin position="66"/>
        <end position="159"/>
    </location>
</feature>
<evidence type="ECO:0000313" key="3">
    <source>
        <dbReference type="Proteomes" id="UP000789739"/>
    </source>
</evidence>
<dbReference type="AlphaFoldDB" id="A0A9N9AUZ0"/>
<reference evidence="2" key="1">
    <citation type="submission" date="2021-06" db="EMBL/GenBank/DDBJ databases">
        <authorList>
            <person name="Kallberg Y."/>
            <person name="Tangrot J."/>
            <person name="Rosling A."/>
        </authorList>
    </citation>
    <scope>NUCLEOTIDE SEQUENCE</scope>
    <source>
        <strain evidence="2">BR232B</strain>
    </source>
</reference>
<feature type="compositionally biased region" description="Acidic residues" evidence="1">
    <location>
        <begin position="141"/>
        <end position="159"/>
    </location>
</feature>
<accession>A0A9N9AUZ0</accession>
<dbReference type="Proteomes" id="UP000789739">
    <property type="component" value="Unassembled WGS sequence"/>
</dbReference>
<feature type="compositionally biased region" description="Basic and acidic residues" evidence="1">
    <location>
        <begin position="83"/>
        <end position="95"/>
    </location>
</feature>
<comment type="caution">
    <text evidence="2">The sequence shown here is derived from an EMBL/GenBank/DDBJ whole genome shotgun (WGS) entry which is preliminary data.</text>
</comment>
<evidence type="ECO:0000313" key="2">
    <source>
        <dbReference type="EMBL" id="CAG8543610.1"/>
    </source>
</evidence>
<gene>
    <name evidence="2" type="ORF">PBRASI_LOCUS4718</name>
</gene>
<organism evidence="2 3">
    <name type="scientific">Paraglomus brasilianum</name>
    <dbReference type="NCBI Taxonomy" id="144538"/>
    <lineage>
        <taxon>Eukaryota</taxon>
        <taxon>Fungi</taxon>
        <taxon>Fungi incertae sedis</taxon>
        <taxon>Mucoromycota</taxon>
        <taxon>Glomeromycotina</taxon>
        <taxon>Glomeromycetes</taxon>
        <taxon>Paraglomerales</taxon>
        <taxon>Paraglomeraceae</taxon>
        <taxon>Paraglomus</taxon>
    </lineage>
</organism>
<sequence length="159" mass="18758">MSTAYDDAKWEYDKAMGKMEKLGNLRISLAVEEWRNQRERMRMMRSRNKQASLLIRKKGNTLLDGTKIKRPALNLLPDDDDSSKEHVDEDSKQNDNEDDEINNFFQNPSEQQIEQDIFKETDNKENGIIHQTEKHKRDESDMIEGDENYSDDTEEDDEN</sequence>
<protein>
    <submittedName>
        <fullName evidence="2">3007_t:CDS:1</fullName>
    </submittedName>
</protein>
<keyword evidence="3" id="KW-1185">Reference proteome</keyword>
<proteinExistence type="predicted"/>
<dbReference type="EMBL" id="CAJVPI010000505">
    <property type="protein sequence ID" value="CAG8543610.1"/>
    <property type="molecule type" value="Genomic_DNA"/>
</dbReference>